<evidence type="ECO:0000256" key="2">
    <source>
        <dbReference type="ARBA" id="ARBA00005752"/>
    </source>
</evidence>
<name>I1XIN7_METNJ</name>
<dbReference type="Pfam" id="PF13537">
    <property type="entry name" value="GATase_7"/>
    <property type="match status" value="1"/>
</dbReference>
<dbReference type="PATRIC" id="fig|754476.3.peg.1410"/>
<evidence type="ECO:0000256" key="7">
    <source>
        <dbReference type="ARBA" id="ARBA00048741"/>
    </source>
</evidence>
<comment type="catalytic activity">
    <reaction evidence="7">
        <text>L-aspartate + L-glutamine + ATP + H2O = L-asparagine + L-glutamate + AMP + diphosphate + H(+)</text>
        <dbReference type="Rhea" id="RHEA:12228"/>
        <dbReference type="ChEBI" id="CHEBI:15377"/>
        <dbReference type="ChEBI" id="CHEBI:15378"/>
        <dbReference type="ChEBI" id="CHEBI:29985"/>
        <dbReference type="ChEBI" id="CHEBI:29991"/>
        <dbReference type="ChEBI" id="CHEBI:30616"/>
        <dbReference type="ChEBI" id="CHEBI:33019"/>
        <dbReference type="ChEBI" id="CHEBI:58048"/>
        <dbReference type="ChEBI" id="CHEBI:58359"/>
        <dbReference type="ChEBI" id="CHEBI:456215"/>
        <dbReference type="EC" id="6.3.5.4"/>
    </reaction>
</comment>
<dbReference type="CDD" id="cd01991">
    <property type="entry name" value="Asn_synthase_B_C"/>
    <property type="match status" value="1"/>
</dbReference>
<dbReference type="InterPro" id="IPR051786">
    <property type="entry name" value="ASN_synthetase/amidase"/>
</dbReference>
<organism evidence="8 9">
    <name type="scientific">Methylophaga nitratireducenticrescens</name>
    <dbReference type="NCBI Taxonomy" id="754476"/>
    <lineage>
        <taxon>Bacteria</taxon>
        <taxon>Pseudomonadati</taxon>
        <taxon>Pseudomonadota</taxon>
        <taxon>Gammaproteobacteria</taxon>
        <taxon>Thiotrichales</taxon>
        <taxon>Piscirickettsiaceae</taxon>
        <taxon>Methylophaga</taxon>
    </lineage>
</organism>
<evidence type="ECO:0000256" key="4">
    <source>
        <dbReference type="ARBA" id="ARBA00022741"/>
    </source>
</evidence>
<dbReference type="PIRSF" id="PIRSF001589">
    <property type="entry name" value="Asn_synthetase_glu-h"/>
    <property type="match status" value="1"/>
</dbReference>
<dbReference type="InterPro" id="IPR017932">
    <property type="entry name" value="GATase_2_dom"/>
</dbReference>
<dbReference type="NCBIfam" id="TIGR01536">
    <property type="entry name" value="asn_synth_AEB"/>
    <property type="match status" value="1"/>
</dbReference>
<accession>I1XIN7</accession>
<dbReference type="eggNOG" id="COG0367">
    <property type="taxonomic scope" value="Bacteria"/>
</dbReference>
<dbReference type="Gene3D" id="3.40.50.620">
    <property type="entry name" value="HUPs"/>
    <property type="match status" value="1"/>
</dbReference>
<reference evidence="8 9" key="1">
    <citation type="journal article" date="2012" name="J. Bacteriol.">
        <title>Complete genome sequences of Methylophaga sp. strain JAM1 and Methylophaga sp. strain JAM7.</title>
        <authorList>
            <person name="Villeneuve C."/>
            <person name="Martineau C."/>
            <person name="Mauffrey F."/>
            <person name="Villemur R."/>
        </authorList>
    </citation>
    <scope>NUCLEOTIDE SEQUENCE [LARGE SCALE GENOMIC DNA]</scope>
    <source>
        <strain evidence="8 9">JAM1</strain>
    </source>
</reference>
<dbReference type="GO" id="GO:0004066">
    <property type="term" value="F:asparagine synthase (glutamine-hydrolyzing) activity"/>
    <property type="evidence" value="ECO:0007669"/>
    <property type="project" value="UniProtKB-EC"/>
</dbReference>
<dbReference type="PANTHER" id="PTHR43284:SF1">
    <property type="entry name" value="ASPARAGINE SYNTHETASE"/>
    <property type="match status" value="1"/>
</dbReference>
<proteinExistence type="inferred from homology"/>
<comment type="similarity">
    <text evidence="2">Belongs to the asparagine synthetase family.</text>
</comment>
<dbReference type="EC" id="6.3.5.4" evidence="3"/>
<dbReference type="CDD" id="cd00712">
    <property type="entry name" value="AsnB"/>
    <property type="match status" value="1"/>
</dbReference>
<keyword evidence="4" id="KW-0547">Nucleotide-binding</keyword>
<dbReference type="InterPro" id="IPR001962">
    <property type="entry name" value="Asn_synthase"/>
</dbReference>
<dbReference type="PANTHER" id="PTHR43284">
    <property type="entry name" value="ASPARAGINE SYNTHETASE (GLUTAMINE-HYDROLYZING)"/>
    <property type="match status" value="1"/>
</dbReference>
<dbReference type="PROSITE" id="PS51278">
    <property type="entry name" value="GATASE_TYPE_2"/>
    <property type="match status" value="1"/>
</dbReference>
<keyword evidence="9" id="KW-1185">Reference proteome</keyword>
<evidence type="ECO:0000256" key="1">
    <source>
        <dbReference type="ARBA" id="ARBA00005187"/>
    </source>
</evidence>
<dbReference type="KEGG" id="mej:Q7A_1426"/>
<dbReference type="RefSeq" id="WP_014706629.1">
    <property type="nucleotide sequence ID" value="NC_017857.3"/>
</dbReference>
<evidence type="ECO:0000313" key="8">
    <source>
        <dbReference type="EMBL" id="AFI84256.1"/>
    </source>
</evidence>
<gene>
    <name evidence="8" type="ordered locus">Q7A_1426</name>
</gene>
<dbReference type="SUPFAM" id="SSF56235">
    <property type="entry name" value="N-terminal nucleophile aminohydrolases (Ntn hydrolases)"/>
    <property type="match status" value="1"/>
</dbReference>
<dbReference type="InterPro" id="IPR033738">
    <property type="entry name" value="AsnB_N"/>
</dbReference>
<dbReference type="Gene3D" id="3.60.20.10">
    <property type="entry name" value="Glutamine Phosphoribosylpyrophosphate, subunit 1, domain 1"/>
    <property type="match status" value="1"/>
</dbReference>
<dbReference type="GO" id="GO:0005524">
    <property type="term" value="F:ATP binding"/>
    <property type="evidence" value="ECO:0007669"/>
    <property type="project" value="UniProtKB-KW"/>
</dbReference>
<keyword evidence="8" id="KW-0436">Ligase</keyword>
<keyword evidence="6" id="KW-0315">Glutamine amidotransferase</keyword>
<dbReference type="Pfam" id="PF00733">
    <property type="entry name" value="Asn_synthase"/>
    <property type="match status" value="1"/>
</dbReference>
<dbReference type="Proteomes" id="UP000009144">
    <property type="component" value="Chromosome"/>
</dbReference>
<dbReference type="EMBL" id="CP003390">
    <property type="protein sequence ID" value="AFI84256.1"/>
    <property type="molecule type" value="Genomic_DNA"/>
</dbReference>
<keyword evidence="5" id="KW-0067">ATP-binding</keyword>
<dbReference type="InterPro" id="IPR006426">
    <property type="entry name" value="Asn_synth_AEB"/>
</dbReference>
<dbReference type="OrthoDB" id="9763290at2"/>
<dbReference type="GO" id="GO:0005829">
    <property type="term" value="C:cytosol"/>
    <property type="evidence" value="ECO:0007669"/>
    <property type="project" value="TreeGrafter"/>
</dbReference>
<evidence type="ECO:0000256" key="3">
    <source>
        <dbReference type="ARBA" id="ARBA00012737"/>
    </source>
</evidence>
<evidence type="ECO:0000256" key="6">
    <source>
        <dbReference type="ARBA" id="ARBA00022962"/>
    </source>
</evidence>
<dbReference type="GO" id="GO:0006529">
    <property type="term" value="P:asparagine biosynthetic process"/>
    <property type="evidence" value="ECO:0007669"/>
    <property type="project" value="InterPro"/>
</dbReference>
<reference evidence="8 9" key="2">
    <citation type="journal article" date="2013" name="Int. J. Syst. Evol. Microbiol.">
        <title>Methylophaga nitratireducenticrescens sp. nov. and Methylophaga frappieri sp. nov., isolated from the biofilm of the methanol-fed denitrification system treating the seawater at the Montreal Biodome.</title>
        <authorList>
            <person name="Villeneuve C."/>
            <person name="Martineau C."/>
            <person name="Mauffrey F."/>
            <person name="Villemur R."/>
        </authorList>
    </citation>
    <scope>NUCLEOTIDE SEQUENCE [LARGE SCALE GENOMIC DNA]</scope>
    <source>
        <strain evidence="8 9">JAM1</strain>
    </source>
</reference>
<evidence type="ECO:0000256" key="5">
    <source>
        <dbReference type="ARBA" id="ARBA00022840"/>
    </source>
</evidence>
<dbReference type="AlphaFoldDB" id="I1XIN7"/>
<dbReference type="InterPro" id="IPR029055">
    <property type="entry name" value="Ntn_hydrolases_N"/>
</dbReference>
<dbReference type="HOGENOM" id="CLU_014658_3_1_6"/>
<evidence type="ECO:0000313" key="9">
    <source>
        <dbReference type="Proteomes" id="UP000009144"/>
    </source>
</evidence>
<protein>
    <recommendedName>
        <fullName evidence="3">asparagine synthase (glutamine-hydrolyzing)</fullName>
        <ecNumber evidence="3">6.3.5.4</ecNumber>
    </recommendedName>
</protein>
<comment type="pathway">
    <text evidence="1">Amino-acid biosynthesis; L-asparagine biosynthesis; L-asparagine from L-aspartate (L-Gln route): step 1/1.</text>
</comment>
<dbReference type="SUPFAM" id="SSF52402">
    <property type="entry name" value="Adenine nucleotide alpha hydrolases-like"/>
    <property type="match status" value="1"/>
</dbReference>
<dbReference type="STRING" id="754476.Q7A_1426"/>
<dbReference type="InterPro" id="IPR014729">
    <property type="entry name" value="Rossmann-like_a/b/a_fold"/>
</dbReference>
<sequence>MCGIVGAIGFVDNFISEKIHLMNELQKHRGPDGEGVWEHKLTQKNQGVIFGHRRLAIIDLSQDGHQPMIDVVSGNAITFNGEIYNYRSLRDELVAQGESFKTKTDTEVLLVAYRHWGESFVGKLRGMFAFALWDASKDEVIFCRDRLGIKPLYYYEKQDQNRTLLFSSELRTLLKSGLVPRKLNPESMQSYLWNGFVASKESTIIKDIKTLSPGFSMRVSASSGEIISKYKFWSLPKSSSSPQSTVSRVSTVFEETMQLHMLSDVSLGIFLSGGVDSSAVAAVAKSQADTQVSTYNLSFDEALFDEAKYARQVAQSLGTDHHEIKLTQSDFNQNFTAAFESIDQPTFDGINTFFISKAIKDAGITVALAGTGGDELFGGYSSFREVPKITQVGNIINHVPECLANLTAGAWNKIMELKYGSVPPQTRWGKLADLIRVKGNTIGAYQTSYSLFTSEFQNKLSAQKSENIKFGVDKALYATLSEDIVNCSTLESISNLELNMFIEQRLMRDTDAASMATSLEVRVPLLDHVFIESVAGLSPETRYQPLGKKQVLRDLAARYINPDIFERPKSGFVLPLDVWCKSSMEEKISELFNDKDLCSSIGLNSSLLYELLVAFKRNQAGIYWTRIWSIYILLAWCKKNQVSLY</sequence>